<keyword evidence="4" id="KW-0418">Kinase</keyword>
<dbReference type="InterPro" id="IPR050187">
    <property type="entry name" value="Lipid_Phosphate_FormReg"/>
</dbReference>
<dbReference type="Gene3D" id="2.60.200.40">
    <property type="match status" value="1"/>
</dbReference>
<dbReference type="PROSITE" id="PS50146">
    <property type="entry name" value="DAGK"/>
    <property type="match status" value="1"/>
</dbReference>
<dbReference type="Pfam" id="PF00781">
    <property type="entry name" value="DAGK_cat"/>
    <property type="match status" value="1"/>
</dbReference>
<feature type="domain" description="DAGKc" evidence="3">
    <location>
        <begin position="1"/>
        <end position="150"/>
    </location>
</feature>
<comment type="caution">
    <text evidence="4">The sequence shown here is derived from an EMBL/GenBank/DDBJ whole genome shotgun (WGS) entry which is preliminary data.</text>
</comment>
<evidence type="ECO:0000256" key="2">
    <source>
        <dbReference type="ARBA" id="ARBA00005983"/>
    </source>
</evidence>
<evidence type="ECO:0000259" key="3">
    <source>
        <dbReference type="PROSITE" id="PS50146"/>
    </source>
</evidence>
<dbReference type="Proteomes" id="UP000824190">
    <property type="component" value="Unassembled WGS sequence"/>
</dbReference>
<dbReference type="SMART" id="SM00046">
    <property type="entry name" value="DAGKc"/>
    <property type="match status" value="1"/>
</dbReference>
<dbReference type="InterPro" id="IPR017438">
    <property type="entry name" value="ATP-NAD_kinase_N"/>
</dbReference>
<dbReference type="GO" id="GO:0005886">
    <property type="term" value="C:plasma membrane"/>
    <property type="evidence" value="ECO:0007669"/>
    <property type="project" value="TreeGrafter"/>
</dbReference>
<dbReference type="AlphaFoldDB" id="A0A9D1UKW5"/>
<dbReference type="PANTHER" id="PTHR12358">
    <property type="entry name" value="SPHINGOSINE KINASE"/>
    <property type="match status" value="1"/>
</dbReference>
<dbReference type="Gene3D" id="3.40.50.10330">
    <property type="entry name" value="Probable inorganic polyphosphate/atp-NAD kinase, domain 1"/>
    <property type="match status" value="1"/>
</dbReference>
<gene>
    <name evidence="4" type="ORF">H9870_08470</name>
</gene>
<accession>A0A9D1UKW5</accession>
<dbReference type="InterPro" id="IPR016064">
    <property type="entry name" value="NAD/diacylglycerol_kinase_sf"/>
</dbReference>
<dbReference type="PANTHER" id="PTHR12358:SF106">
    <property type="entry name" value="LIPID KINASE YEGS"/>
    <property type="match status" value="1"/>
</dbReference>
<protein>
    <submittedName>
        <fullName evidence="4">Diacylglycerol kinase family lipid kinase</fullName>
    </submittedName>
</protein>
<organism evidence="4 5">
    <name type="scientific">Candidatus Corynebacterium avicola</name>
    <dbReference type="NCBI Taxonomy" id="2838527"/>
    <lineage>
        <taxon>Bacteria</taxon>
        <taxon>Bacillati</taxon>
        <taxon>Actinomycetota</taxon>
        <taxon>Actinomycetes</taxon>
        <taxon>Mycobacteriales</taxon>
        <taxon>Corynebacteriaceae</taxon>
        <taxon>Corynebacterium</taxon>
    </lineage>
</organism>
<evidence type="ECO:0000256" key="1">
    <source>
        <dbReference type="ARBA" id="ARBA00001946"/>
    </source>
</evidence>
<reference evidence="4" key="1">
    <citation type="journal article" date="2021" name="PeerJ">
        <title>Extensive microbial diversity within the chicken gut microbiome revealed by metagenomics and culture.</title>
        <authorList>
            <person name="Gilroy R."/>
            <person name="Ravi A."/>
            <person name="Getino M."/>
            <person name="Pursley I."/>
            <person name="Horton D.L."/>
            <person name="Alikhan N.F."/>
            <person name="Baker D."/>
            <person name="Gharbi K."/>
            <person name="Hall N."/>
            <person name="Watson M."/>
            <person name="Adriaenssens E.M."/>
            <person name="Foster-Nyarko E."/>
            <person name="Jarju S."/>
            <person name="Secka A."/>
            <person name="Antonio M."/>
            <person name="Oren A."/>
            <person name="Chaudhuri R.R."/>
            <person name="La Ragione R."/>
            <person name="Hildebrand F."/>
            <person name="Pallen M.J."/>
        </authorList>
    </citation>
    <scope>NUCLEOTIDE SEQUENCE</scope>
    <source>
        <strain evidence="4">CHK32-1732</strain>
    </source>
</reference>
<dbReference type="EMBL" id="DXGC01000073">
    <property type="protein sequence ID" value="HIW91679.1"/>
    <property type="molecule type" value="Genomic_DNA"/>
</dbReference>
<sequence>MRVMLITNPFATSTTQEGRDALARALAERHDVDLQPTTHRGHAGELGVQAAAEGFDAVVVHGGDGSVNELVNGMLGEPERQDGKERPAAADLPAIGVVPGGNANVFARALGVNRKSDAAVDQLLDGLAAGRRRTISLGHTLNRWFLFNAGMGMDAIVVRKIDESRHNGKPVTNLRYVSAAVSSFLSKQDPTPNFRVEVPTGEAVSDARFAFVSNTGPWTYLGARAISTNPGTTFDSGLGLFASTSVSALPNLGLGAQLIAGSSNPKASHLYRDDDVEWIRFTADVPADVQMDGEYLGTYDSLEFACVQNVIDVVV</sequence>
<dbReference type="InterPro" id="IPR001206">
    <property type="entry name" value="Diacylglycerol_kinase_cat_dom"/>
</dbReference>
<reference evidence="4" key="2">
    <citation type="submission" date="2021-04" db="EMBL/GenBank/DDBJ databases">
        <authorList>
            <person name="Gilroy R."/>
        </authorList>
    </citation>
    <scope>NUCLEOTIDE SEQUENCE</scope>
    <source>
        <strain evidence="4">CHK32-1732</strain>
    </source>
</reference>
<keyword evidence="4" id="KW-0808">Transferase</keyword>
<evidence type="ECO:0000313" key="4">
    <source>
        <dbReference type="EMBL" id="HIW91679.1"/>
    </source>
</evidence>
<name>A0A9D1UKW5_9CORY</name>
<dbReference type="SUPFAM" id="SSF111331">
    <property type="entry name" value="NAD kinase/diacylglycerol kinase-like"/>
    <property type="match status" value="1"/>
</dbReference>
<comment type="similarity">
    <text evidence="2">Belongs to the diacylglycerol/lipid kinase family.</text>
</comment>
<evidence type="ECO:0000313" key="5">
    <source>
        <dbReference type="Proteomes" id="UP000824190"/>
    </source>
</evidence>
<dbReference type="GO" id="GO:0004143">
    <property type="term" value="F:ATP-dependent diacylglycerol kinase activity"/>
    <property type="evidence" value="ECO:0007669"/>
    <property type="project" value="TreeGrafter"/>
</dbReference>
<proteinExistence type="inferred from homology"/>
<comment type="cofactor">
    <cofactor evidence="1">
        <name>Mg(2+)</name>
        <dbReference type="ChEBI" id="CHEBI:18420"/>
    </cofactor>
</comment>